<dbReference type="Pfam" id="PF13976">
    <property type="entry name" value="gag_pre-integrs"/>
    <property type="match status" value="2"/>
</dbReference>
<protein>
    <submittedName>
        <fullName evidence="13">Reverse transcriptase domain</fullName>
    </submittedName>
</protein>
<evidence type="ECO:0000259" key="12">
    <source>
        <dbReference type="PROSITE" id="PS50994"/>
    </source>
</evidence>
<dbReference type="InterPro" id="IPR025724">
    <property type="entry name" value="GAG-pre-integrase_dom"/>
</dbReference>
<dbReference type="GO" id="GO:0003964">
    <property type="term" value="F:RNA-directed DNA polymerase activity"/>
    <property type="evidence" value="ECO:0007669"/>
    <property type="project" value="UniProtKB-KW"/>
</dbReference>
<evidence type="ECO:0000256" key="9">
    <source>
        <dbReference type="SAM" id="MobiDB-lite"/>
    </source>
</evidence>
<dbReference type="FunFam" id="1.10.340.70:FF:000001">
    <property type="entry name" value="Retrovirus-related Pol polyprotein from transposon gypsy-like Protein"/>
    <property type="match status" value="1"/>
</dbReference>
<dbReference type="EMBL" id="JAEFBK010000008">
    <property type="protein sequence ID" value="KAG7578955.1"/>
    <property type="molecule type" value="Genomic_DNA"/>
</dbReference>
<evidence type="ECO:0000256" key="7">
    <source>
        <dbReference type="ARBA" id="ARBA00022918"/>
    </source>
</evidence>
<dbReference type="InterPro" id="IPR041588">
    <property type="entry name" value="Integrase_H2C2"/>
</dbReference>
<dbReference type="Pfam" id="PF03732">
    <property type="entry name" value="Retrotrans_gag"/>
    <property type="match status" value="1"/>
</dbReference>
<dbReference type="Proteomes" id="UP000694240">
    <property type="component" value="Chromosome 8"/>
</dbReference>
<dbReference type="InterPro" id="IPR057670">
    <property type="entry name" value="SH3_retrovirus"/>
</dbReference>
<feature type="compositionally biased region" description="Acidic residues" evidence="9">
    <location>
        <begin position="819"/>
        <end position="840"/>
    </location>
</feature>
<dbReference type="Pfam" id="PF14223">
    <property type="entry name" value="Retrotran_gag_2"/>
    <property type="match status" value="2"/>
</dbReference>
<dbReference type="InterPro" id="IPR054722">
    <property type="entry name" value="PolX-like_BBD"/>
</dbReference>
<keyword evidence="7 13" id="KW-0695">RNA-directed DNA polymerase</keyword>
<dbReference type="Pfam" id="PF07727">
    <property type="entry name" value="RVT_2"/>
    <property type="match status" value="2"/>
</dbReference>
<feature type="compositionally biased region" description="Basic and acidic residues" evidence="9">
    <location>
        <begin position="2979"/>
        <end position="3006"/>
    </location>
</feature>
<feature type="compositionally biased region" description="Low complexity" evidence="9">
    <location>
        <begin position="775"/>
        <end position="796"/>
    </location>
</feature>
<evidence type="ECO:0000256" key="2">
    <source>
        <dbReference type="ARBA" id="ARBA00022679"/>
    </source>
</evidence>
<comment type="caution">
    <text evidence="13">The sequence shown here is derived from an EMBL/GenBank/DDBJ whole genome shotgun (WGS) entry which is preliminary data.</text>
</comment>
<keyword evidence="8" id="KW-0862">Zinc</keyword>
<keyword evidence="3" id="KW-0548">Nucleotidyltransferase</keyword>
<evidence type="ECO:0000256" key="8">
    <source>
        <dbReference type="PROSITE-ProRule" id="PRU00047"/>
    </source>
</evidence>
<dbReference type="GO" id="GO:0008270">
    <property type="term" value="F:zinc ion binding"/>
    <property type="evidence" value="ECO:0007669"/>
    <property type="project" value="UniProtKB-KW"/>
</dbReference>
<feature type="domain" description="CCHC-type" evidence="10">
    <location>
        <begin position="3277"/>
        <end position="3293"/>
    </location>
</feature>
<keyword evidence="4" id="KW-0540">Nuclease</keyword>
<evidence type="ECO:0000259" key="11">
    <source>
        <dbReference type="PROSITE" id="PS50878"/>
    </source>
</evidence>
<feature type="compositionally biased region" description="Basic and acidic residues" evidence="9">
    <location>
        <begin position="3021"/>
        <end position="3035"/>
    </location>
</feature>
<sequence>MENTKIRAPVTLKGGNYLLWARTMKTILCGRGFWPHIIKSEAPRETTTNDEGLEIVLVDEDKWFQEDQMVLSVLQNSLEASILEGYSYCETPKDLWETLQNVFGNQSNLSRVFEIKKAINELTQGDMEFTQHFGKFRSLWAELEMLRPNTLDPAVINERREQDKVFGLLFTLSPAYNDLIKHLLRADKLQNLEEVCSQIQKEQESLGLFGSKGELVSGNSSELASANRGNFNANRGKAPWCDHCKRSGHAKEKCWILHPHLKPARREPRANQATGGNLGGQEQAGTSSQALGGNGAAMMASSDLVRRSDLDALIKALKESSGNAYHALSALKPLIVDSGASHHMISDSKLINNIEPALGNVIIANGDKIPVKGVGDLELFSKKSKAFYMPTFTSNLLSVKKATTDLNCYAIFGPNDVHFQDIETSRVLGHGGTKDGLYVLEDTKLSTPLAAHFSSILVNANNAIWHARLGHPHSRALGLLLPSVSFKNDECEACILGKHCKSVFPKSNTIYENCFDLVHSDVWTSPCLSRENQKYFVTFIDEKSKYTWLTLLPSKDRVLEAFTNFQNYVTNHYNAKIKIFRSDNGGEYTSHAFKQHLAKHGIIHQTSCPYTPQQNGVAERKNRHLMEVARSMMFHTNVPKRFWSDAVVLACYLINRTPTKILQDSSPFEVLNKNKPSINHLRVFGCVCFVLIGEQRNKLDPKSVKGMFIGYSITQKGYKCYIPETRKVLVSRDVKFVESKGYYEEKNWEDIQDLTNSPSDRASNLRIILERLGVSSSQSHTNSPNSNPEPTQQQETSQHEEEEHLQEEENIQENIQENSLEEGEIPSDHEEETTLSEEENLPTSDHNEESTSQEAPIALRRSQRQKFPPSNWKNTRVYYNSQAVAHPIQAVCTIAQFPEEHQVFLGQIDQHWIPQTYEEAIQHQVWRDAIAAERQAMEHNHTWDEGELPRGKKAVTSKWVFTIKYKSNGDIERYKARLVARGFTQTYGEDYRDTFAPVAKLHTVRVVLSLATNLEWELWQMDVKNAFLQGELEEEVYMKPPPGLEDHNAPGKVFKLKKAIYGLKQSPRAWYHKLSTTLLDRGFKKSEAENTLFTLPSRKYFLGIEVCRSKEGLFLSQRKYTLDLLSQVGKLGAKPAKTPLEDDYKANRKGELDNKPFEDVTQYRRLVGKLIYLTITRPDICFAVNVVSQHMQAPTLHHWNMVTRILKYLKGAPGQGIWMGCNKNTELVGYCDADYAGDTKDRRSTTGYCTFIGGNLVTWRSKKQKVVSLSSAEAEYRAMRKLTTELMWLKALLKDFGIDTPKPITMHCDNQAAIHIASNSVFHERTKHIEVDCHKVREQVQLGVILPCYTESEEQLADIFTKGASTKVFPFSQPNLHILTWYQSHKSSTYSILRNSLCKSSSSSIFILFSILLTMENTKIRAPVTLKGGNYLLWARTMKTILCGRGFWPHIIKSEAPRETTTNEEGLEIVLVDEDKWFQEDQMVLSVLQNSLEASILEGYSYCETPKDLWETLQNVFGNQSNLSRVFEIKKAINELTQGDMEFTQHFGKFRSLWAELEMLRPNTLDPAVINERREQDKVFGLLFTLSPAYNDLIKHLLRADKLQNLEEVCSQIQKEQVSLGLFGSKGELVSGNSSELSSANRGNFNANRGKAPWCDHCKRSGHAKEKCWILHPHLKPARREPRANQATGGNLGGQEQAGTSSQALGGNGAAMMASSDLVRRSDLDALIKALKESSGNAYHALSSLKPLIVDSGASHHMISDSKLMKNIEPALGNVIIANGDKIPVKGLGDLELFSKKSKAFYMPTFTSNLLSVKKATTDLNCYAIFGPNDVHFQDIETSRVLGHGGTKDGLYVLEDTKLSTPLASHFSSVLVYANNAIWHARLGHPHSRALGLLLPSISFKNDECEACILGKHCKSVFPKSNTIYENCFDLVHSDVWTSPCLSRENQKYFVTFIDEKSKYTWLTLLPSKDRVLEAFTNFQNYVTNHYNAKIKIFRSDNGGEYTSHAFKQHLAKHGIIHQTSCPYTPQQNGVAERKNRHLMEVARSMMFHTNVPKRFWSDAVVLACYLINRIPTKILQDSSPFEVLNKNKPSINHLRVFGCVCFVLIGEQRNKLEPKSVKGMFIGYSITQKGYKCYIPETKKVLVSRDVKFVESKGYYEDKNWEDIQDLTHSPSDRANNLRIILERLGVSNSQGHTNSPNPNPEPTQQQETPQHEEEEHLQEEENIQANIQENILEEGEIPSDHEEETTLSEEENLSTSDHNEGSTSQEAPIALRRSERLKFPPSNWKNTRVYYNGQAVAHPIQAVCTIAHIPEEHQVFLGQIDQHWIPQTYEEAIQHQVWRDAIAAERQAMEHNHTWEEGELPRGKKAVTSKWVFTIKYKSNGDIERYKARLVARGFTQTYGEDYRDTFAPVAKLHTVRVVLSLATNLEWELWQMDVKNAFLQGELEEEVYMKPPPGLEDHNAPGKVFKLKKAIYGLKQSPRAWYHKLSTTLLDRGFKKSEADNTLFTLPSKEGIVVILVYVDDIIISGNDKVGIQETKAFLKSVFDIKDLGELKYFLGIEVCRSKEGLFLSQRKYTLDLLSQVGKLGAKPAKTPLEDDYKANRKGELDNKPFEDVTQYRRLVGKLIYLTITRPDICFAVNVVSQHMQAPTLHHWNMVTRILKYLKGAPGQGIWMGCNKNTELVGYCDADYAGDTKDRRSTTGYCTFIGGNLVTWRSKKQKVVSLSSAEAEYRAMRKLTTELMWLKALLKDFGIDTPKPITMHCDNQAAIHIASNSVFHERTKHIEVDCHKVREQVQLGVILPCYTESEEQLADIFTKGASTKVSEDALDQQLEYTAKEELIEQGTAAKKKELEHTTKEEALITPTGPMTRSRSKKFIQAIGGLLVNIQEQSNNLEKLGERAIPIEFNNGRVTQLYSFSLVEFCPNGFSQQGKMVGTDGETSNNNNNKLLIEALTTKMDQMLNQRMEEFRQQMQYQQHVADRTRDREEHGRPPRQNHEPREQTRDDAAEEYYGIHSSSSRDSQRRARRGRGDREPVRDYFGGVKLRIPPFHGKNDPDAYLEWEKKIELLFNCKHYTEINRVRVAATEFYDYALSWWDQIVTSRRRNGEYPVETWTEMKTIMRKRFVPSHYHRELHQRLRRLTQGHRSVEEYYQDMEKLMLRADISEDREATMSRFLGGLNRDIQDRLETQHYVELEEMLHKAILFEQQLKRKSNSRTSYGAGAATSKPSYTKEVHREEPPSSHKEIKPSTTFRNDLKTVTSGQDNKGKAVVRTRDVRCFKCQGRGHYANECSNRKIMVLLDSGEFESEDEQPESPTSVEEHEEFPIKGELLVARRSLSLQTKSEEQEQRENLFHTRCHVQGKVCSLIIDGGSCTNVASESMVKKLGLKVEKHPRPYNLQWLNDSGEMRVKKQVLVPLSIGKYEDEILCDILPMEASHILLGRPWQSDRRIMHDGFTNRYSFDFKGRKTVLVPMTPNEVYQDQVRLEQKGEKVKKNPNFYAKAGEVKQALYSKRPMLLFVFKQALTSLSDLAPVFPSEIKSLLQDYQDVFPEDNPKGLPPIRGIEHQIDFVPGASLPNRPAYRTNPVETKELQKQIDELMEKGHIRESMSPCAVPVLLVPKKDGSWRMCVDCRAINNITVKYRHPIPRLDDMLDELHGSCIFSKIDLKSGYHQIRMKEGDEWKTAFKTKHGLYEWLVMPFGLTNAPSTFMRLMNQVLRAYIGVFVVVYFDDILVYSKSLDEHLEHLKLILNVLREEKLFANFKKCTFCSDNLVFLGFVVSADGIKVDEEKIKAIRDWPIPKTVGEVRSFHGLAGFYRRFVKDFSTLAAPLTEVIKKDVGFKWEQAQDDAFHALKEKLTNAPVLVLPDFLKTFEIECDASGVGIGAVLMQDKRPIAYFSEKLGGATLNYPTYDKELYALVRALQTWQHYLWPKEFVIHTDHESLKHLKGQQKLNKRHARWVEFIETFPYVIKYKKGKDNVVADALSRRYTLLSTLEAKLLGFDQLKELYATDPDFANVYQACEKFASGHYYRHEGFLFYGKRLCVPNCSLRDLFVREAHGGGLMGHFGVAKTLSVMQDHFYWPHLKRDVERICERCVVCKHAKSKVQPHGLYTPLPIPTHPWNDISMDFVVGLPRTKTGRDSIFVVVDRFSKMAHFIACHKTDDALHIANLFFKEIVRLHGMPRTIVSDRDAKFLSHFWKTLWSKLGTKLLFSTTCHPQTDGQTEVVNRTLSTLLRALIKKNLKSWEECLPHVEFAYNHSVHSASKFSPFQIVYGFNPISPLDLIPLPVSERASLDGKKKADIVQQIHEQARTNIEEKTKQYVKQANKGRRKMVFDVGDQVWVHLRKERFPAERKSKLMPRIDGPFKVTRRINDNAYQLDLQGKYKVSSSFNVSDLVPFLADETDLRSNPFQEEGDDMIMDELVAEDALDQQLEYTAKEELIEQGTAAKKKELEHTTKEEALITPTGPMTRSRAKKFIQAIGGLLVNIQEQSNNLEKLGERAIPIEFNNGRVTQLYSFSLVEFCPNGFSQQGF</sequence>
<feature type="domain" description="Integrase catalytic" evidence="12">
    <location>
        <begin position="501"/>
        <end position="675"/>
    </location>
</feature>
<dbReference type="PANTHER" id="PTHR35046">
    <property type="entry name" value="ZINC KNUCKLE (CCHC-TYPE) FAMILY PROTEIN"/>
    <property type="match status" value="1"/>
</dbReference>
<dbReference type="Pfam" id="PF00078">
    <property type="entry name" value="RVT_1"/>
    <property type="match status" value="1"/>
</dbReference>
<evidence type="ECO:0000256" key="3">
    <source>
        <dbReference type="ARBA" id="ARBA00022695"/>
    </source>
</evidence>
<dbReference type="Pfam" id="PF17917">
    <property type="entry name" value="RT_RNaseH"/>
    <property type="match status" value="1"/>
</dbReference>
<evidence type="ECO:0000256" key="6">
    <source>
        <dbReference type="ARBA" id="ARBA00022801"/>
    </source>
</evidence>
<evidence type="ECO:0000256" key="5">
    <source>
        <dbReference type="ARBA" id="ARBA00022759"/>
    </source>
</evidence>
<dbReference type="Pfam" id="PF22936">
    <property type="entry name" value="Pol_BBD"/>
    <property type="match status" value="2"/>
</dbReference>
<feature type="compositionally biased region" description="Low complexity" evidence="9">
    <location>
        <begin position="2194"/>
        <end position="2210"/>
    </location>
</feature>
<dbReference type="CDD" id="cd09274">
    <property type="entry name" value="RNase_HI_RT_Ty3"/>
    <property type="match status" value="1"/>
</dbReference>
<keyword evidence="1" id="KW-0645">Protease</keyword>
<dbReference type="GO" id="GO:0006508">
    <property type="term" value="P:proteolysis"/>
    <property type="evidence" value="ECO:0007669"/>
    <property type="project" value="UniProtKB-KW"/>
</dbReference>
<feature type="compositionally biased region" description="Acidic residues" evidence="9">
    <location>
        <begin position="2240"/>
        <end position="2254"/>
    </location>
</feature>
<feature type="region of interest" description="Disordered" evidence="9">
    <location>
        <begin position="2972"/>
        <end position="3035"/>
    </location>
</feature>
<dbReference type="Pfam" id="PF17921">
    <property type="entry name" value="Integrase_H2C2"/>
    <property type="match status" value="1"/>
</dbReference>
<dbReference type="InterPro" id="IPR000477">
    <property type="entry name" value="RT_dom"/>
</dbReference>
<dbReference type="Pfam" id="PF24626">
    <property type="entry name" value="SH3_Tf2-1"/>
    <property type="match status" value="1"/>
</dbReference>
<feature type="compositionally biased region" description="Basic and acidic residues" evidence="9">
    <location>
        <begin position="3230"/>
        <end position="3247"/>
    </location>
</feature>
<dbReference type="InterPro" id="IPR001584">
    <property type="entry name" value="Integrase_cat-core"/>
</dbReference>
<organism evidence="13 14">
    <name type="scientific">Arabidopsis thaliana x Arabidopsis arenosa</name>
    <dbReference type="NCBI Taxonomy" id="1240361"/>
    <lineage>
        <taxon>Eukaryota</taxon>
        <taxon>Viridiplantae</taxon>
        <taxon>Streptophyta</taxon>
        <taxon>Embryophyta</taxon>
        <taxon>Tracheophyta</taxon>
        <taxon>Spermatophyta</taxon>
        <taxon>Magnoliopsida</taxon>
        <taxon>eudicotyledons</taxon>
        <taxon>Gunneridae</taxon>
        <taxon>Pentapetalae</taxon>
        <taxon>rosids</taxon>
        <taxon>malvids</taxon>
        <taxon>Brassicales</taxon>
        <taxon>Brassicaceae</taxon>
        <taxon>Camelineae</taxon>
        <taxon>Arabidopsis</taxon>
    </lineage>
</organism>
<feature type="region of interest" description="Disordered" evidence="9">
    <location>
        <begin position="1679"/>
        <end position="1704"/>
    </location>
</feature>
<dbReference type="PROSITE" id="PS50878">
    <property type="entry name" value="RT_POL"/>
    <property type="match status" value="1"/>
</dbReference>
<evidence type="ECO:0000256" key="1">
    <source>
        <dbReference type="ARBA" id="ARBA00022670"/>
    </source>
</evidence>
<feature type="region of interest" description="Disordered" evidence="9">
    <location>
        <begin position="3214"/>
        <end position="3248"/>
    </location>
</feature>
<dbReference type="InterPro" id="IPR001878">
    <property type="entry name" value="Znf_CCHC"/>
</dbReference>
<reference evidence="13 14" key="1">
    <citation type="submission" date="2020-12" db="EMBL/GenBank/DDBJ databases">
        <title>Concerted genomic and epigenomic changes stabilize Arabidopsis allopolyploids.</title>
        <authorList>
            <person name="Chen Z."/>
        </authorList>
    </citation>
    <scope>NUCLEOTIDE SEQUENCE [LARGE SCALE GENOMIC DNA]</scope>
    <source>
        <strain evidence="13">Allo738</strain>
        <tissue evidence="13">Leaf</tissue>
    </source>
</reference>
<dbReference type="PROSITE" id="PS50994">
    <property type="entry name" value="INTEGRASE"/>
    <property type="match status" value="3"/>
</dbReference>
<feature type="region of interest" description="Disordered" evidence="9">
    <location>
        <begin position="2189"/>
        <end position="2222"/>
    </location>
</feature>
<dbReference type="FunFam" id="3.30.70.270:FF:000020">
    <property type="entry name" value="Transposon Tf2-6 polyprotein-like Protein"/>
    <property type="match status" value="1"/>
</dbReference>
<dbReference type="FunFam" id="3.10.10.10:FF:000007">
    <property type="entry name" value="Retrovirus-related Pol polyprotein from transposon 17.6-like Protein"/>
    <property type="match status" value="1"/>
</dbReference>
<keyword evidence="5" id="KW-0255">Endonuclease</keyword>
<dbReference type="InterPro" id="IPR013103">
    <property type="entry name" value="RVT_2"/>
</dbReference>
<dbReference type="PANTHER" id="PTHR35046:SF9">
    <property type="entry name" value="RNA-DIRECTED DNA POLYMERASE"/>
    <property type="match status" value="1"/>
</dbReference>
<dbReference type="CDD" id="cd09272">
    <property type="entry name" value="RNase_HI_RT_Ty1"/>
    <property type="match status" value="2"/>
</dbReference>
<dbReference type="CDD" id="cd01647">
    <property type="entry name" value="RT_LTR"/>
    <property type="match status" value="1"/>
</dbReference>
<dbReference type="Pfam" id="PF25597">
    <property type="entry name" value="SH3_retrovirus"/>
    <property type="match status" value="2"/>
</dbReference>
<dbReference type="InterPro" id="IPR005162">
    <property type="entry name" value="Retrotrans_gag_dom"/>
</dbReference>
<keyword evidence="8" id="KW-0863">Zinc-finger</keyword>
<feature type="domain" description="Reverse transcriptase" evidence="11">
    <location>
        <begin position="3599"/>
        <end position="3778"/>
    </location>
</feature>
<dbReference type="InterPro" id="IPR041373">
    <property type="entry name" value="RT_RNaseH"/>
</dbReference>
<accession>A0A8T2B0U1</accession>
<keyword evidence="8" id="KW-0479">Metal-binding</keyword>
<keyword evidence="6" id="KW-0378">Hydrolase</keyword>
<proteinExistence type="predicted"/>
<evidence type="ECO:0000313" key="14">
    <source>
        <dbReference type="Proteomes" id="UP000694240"/>
    </source>
</evidence>
<dbReference type="GO" id="GO:0003676">
    <property type="term" value="F:nucleic acid binding"/>
    <property type="evidence" value="ECO:0007669"/>
    <property type="project" value="InterPro"/>
</dbReference>
<dbReference type="InterPro" id="IPR056924">
    <property type="entry name" value="SH3_Tf2-1"/>
</dbReference>
<feature type="region of interest" description="Disordered" evidence="9">
    <location>
        <begin position="2240"/>
        <end position="2276"/>
    </location>
</feature>
<dbReference type="CDD" id="cd00303">
    <property type="entry name" value="retropepsin_like"/>
    <property type="match status" value="1"/>
</dbReference>
<dbReference type="Pfam" id="PF00665">
    <property type="entry name" value="rve"/>
    <property type="match status" value="2"/>
</dbReference>
<feature type="domain" description="Integrase catalytic" evidence="12">
    <location>
        <begin position="4115"/>
        <end position="4275"/>
    </location>
</feature>
<gene>
    <name evidence="13" type="ORF">ISN45_Aa03g031230</name>
</gene>
<evidence type="ECO:0000313" key="13">
    <source>
        <dbReference type="EMBL" id="KAG7578955.1"/>
    </source>
</evidence>
<dbReference type="SMART" id="SM00343">
    <property type="entry name" value="ZnF_C2HC"/>
    <property type="match status" value="3"/>
</dbReference>
<feature type="region of interest" description="Disordered" evidence="9">
    <location>
        <begin position="3304"/>
        <end position="3323"/>
    </location>
</feature>
<feature type="domain" description="Integrase catalytic" evidence="12">
    <location>
        <begin position="1915"/>
        <end position="2089"/>
    </location>
</feature>
<dbReference type="FunFam" id="3.30.420.10:FF:000032">
    <property type="entry name" value="Retrovirus-related Pol polyprotein from transposon 297-like Protein"/>
    <property type="match status" value="1"/>
</dbReference>
<dbReference type="GO" id="GO:0015074">
    <property type="term" value="P:DNA integration"/>
    <property type="evidence" value="ECO:0007669"/>
    <property type="project" value="InterPro"/>
</dbReference>
<dbReference type="GO" id="GO:0004519">
    <property type="term" value="F:endonuclease activity"/>
    <property type="evidence" value="ECO:0007669"/>
    <property type="project" value="UniProtKB-KW"/>
</dbReference>
<evidence type="ECO:0000259" key="10">
    <source>
        <dbReference type="PROSITE" id="PS50158"/>
    </source>
</evidence>
<keyword evidence="2" id="KW-0808">Transferase</keyword>
<name>A0A8T2B0U1_9BRAS</name>
<feature type="region of interest" description="Disordered" evidence="9">
    <location>
        <begin position="265"/>
        <end position="290"/>
    </location>
</feature>
<keyword evidence="14" id="KW-1185">Reference proteome</keyword>
<evidence type="ECO:0000256" key="4">
    <source>
        <dbReference type="ARBA" id="ARBA00022722"/>
    </source>
</evidence>
<dbReference type="PROSITE" id="PS50158">
    <property type="entry name" value="ZF_CCHC"/>
    <property type="match status" value="1"/>
</dbReference>
<dbReference type="GO" id="GO:0008233">
    <property type="term" value="F:peptidase activity"/>
    <property type="evidence" value="ECO:0007669"/>
    <property type="project" value="UniProtKB-KW"/>
</dbReference>
<feature type="region of interest" description="Disordered" evidence="9">
    <location>
        <begin position="775"/>
        <end position="872"/>
    </location>
</feature>